<keyword evidence="2" id="KW-1185">Reference proteome</keyword>
<dbReference type="Proteomes" id="UP000250235">
    <property type="component" value="Unassembled WGS sequence"/>
</dbReference>
<evidence type="ECO:0000313" key="1">
    <source>
        <dbReference type="EMBL" id="KZV33696.1"/>
    </source>
</evidence>
<sequence length="53" mass="5577">MAWTAFRHHDPLNNMSRAMYTGSIDVHPLLMEGFPGYSAGRGFDPAGGAPGGG</sequence>
<proteinExistence type="predicted"/>
<name>A0A2Z7BP63_9LAMI</name>
<gene>
    <name evidence="1" type="ORF">F511_31048</name>
</gene>
<dbReference type="EMBL" id="KV005696">
    <property type="protein sequence ID" value="KZV33696.1"/>
    <property type="molecule type" value="Genomic_DNA"/>
</dbReference>
<accession>A0A2Z7BP63</accession>
<protein>
    <submittedName>
        <fullName evidence="1">Dehydration-responsive element-binding protein 2B</fullName>
    </submittedName>
</protein>
<evidence type="ECO:0000313" key="2">
    <source>
        <dbReference type="Proteomes" id="UP000250235"/>
    </source>
</evidence>
<dbReference type="AlphaFoldDB" id="A0A2Z7BP63"/>
<organism evidence="1 2">
    <name type="scientific">Dorcoceras hygrometricum</name>
    <dbReference type="NCBI Taxonomy" id="472368"/>
    <lineage>
        <taxon>Eukaryota</taxon>
        <taxon>Viridiplantae</taxon>
        <taxon>Streptophyta</taxon>
        <taxon>Embryophyta</taxon>
        <taxon>Tracheophyta</taxon>
        <taxon>Spermatophyta</taxon>
        <taxon>Magnoliopsida</taxon>
        <taxon>eudicotyledons</taxon>
        <taxon>Gunneridae</taxon>
        <taxon>Pentapetalae</taxon>
        <taxon>asterids</taxon>
        <taxon>lamiids</taxon>
        <taxon>Lamiales</taxon>
        <taxon>Gesneriaceae</taxon>
        <taxon>Didymocarpoideae</taxon>
        <taxon>Trichosporeae</taxon>
        <taxon>Loxocarpinae</taxon>
        <taxon>Dorcoceras</taxon>
    </lineage>
</organism>
<reference evidence="1 2" key="1">
    <citation type="journal article" date="2015" name="Proc. Natl. Acad. Sci. U.S.A.">
        <title>The resurrection genome of Boea hygrometrica: A blueprint for survival of dehydration.</title>
        <authorList>
            <person name="Xiao L."/>
            <person name="Yang G."/>
            <person name="Zhang L."/>
            <person name="Yang X."/>
            <person name="Zhao S."/>
            <person name="Ji Z."/>
            <person name="Zhou Q."/>
            <person name="Hu M."/>
            <person name="Wang Y."/>
            <person name="Chen M."/>
            <person name="Xu Y."/>
            <person name="Jin H."/>
            <person name="Xiao X."/>
            <person name="Hu G."/>
            <person name="Bao F."/>
            <person name="Hu Y."/>
            <person name="Wan P."/>
            <person name="Li L."/>
            <person name="Deng X."/>
            <person name="Kuang T."/>
            <person name="Xiang C."/>
            <person name="Zhu J.K."/>
            <person name="Oliver M.J."/>
            <person name="He Y."/>
        </authorList>
    </citation>
    <scope>NUCLEOTIDE SEQUENCE [LARGE SCALE GENOMIC DNA]</scope>
    <source>
        <strain evidence="2">cv. XS01</strain>
    </source>
</reference>